<proteinExistence type="predicted"/>
<organism evidence="1">
    <name type="scientific">Thermocrinis ruber</name>
    <dbReference type="NCBI Taxonomy" id="75906"/>
    <lineage>
        <taxon>Bacteria</taxon>
        <taxon>Pseudomonadati</taxon>
        <taxon>Aquificota</taxon>
        <taxon>Aquificia</taxon>
        <taxon>Aquificales</taxon>
        <taxon>Aquificaceae</taxon>
        <taxon>Thermocrinis</taxon>
    </lineage>
</organism>
<gene>
    <name evidence="1" type="ORF">ENN04_07440</name>
</gene>
<name>A0A7C5SZ05_9AQUI</name>
<protein>
    <submittedName>
        <fullName evidence="1">Uncharacterized protein</fullName>
    </submittedName>
</protein>
<comment type="caution">
    <text evidence="1">The sequence shown here is derived from an EMBL/GenBank/DDBJ whole genome shotgun (WGS) entry which is preliminary data.</text>
</comment>
<accession>A0A7C5SZ05</accession>
<reference evidence="1" key="1">
    <citation type="journal article" date="2020" name="mSystems">
        <title>Genome- and Community-Level Interaction Insights into Carbon Utilization and Element Cycling Functions of Hydrothermarchaeota in Hydrothermal Sediment.</title>
        <authorList>
            <person name="Zhou Z."/>
            <person name="Liu Y."/>
            <person name="Xu W."/>
            <person name="Pan J."/>
            <person name="Luo Z.H."/>
            <person name="Li M."/>
        </authorList>
    </citation>
    <scope>NUCLEOTIDE SEQUENCE [LARGE SCALE GENOMIC DNA]</scope>
    <source>
        <strain evidence="1">SpSt-114</strain>
    </source>
</reference>
<evidence type="ECO:0000313" key="1">
    <source>
        <dbReference type="EMBL" id="HHO74445.1"/>
    </source>
</evidence>
<dbReference type="AlphaFoldDB" id="A0A7C5SZ05"/>
<dbReference type="EMBL" id="DSAC01000095">
    <property type="protein sequence ID" value="HHO74445.1"/>
    <property type="molecule type" value="Genomic_DNA"/>
</dbReference>
<sequence length="187" mass="21994">MKGECVLCGRATERGHPVEFSENFTSYNLLREGNCICEYCYTLVKNQEFRRRSFVLSREGVRFLSREECREVLLSPPDPPFFIYITQSGQRQGWLSAMHCVSYSKERFWVSTDFVGHFLASLRELKRMDELISVLRKAGVSKSSLRSGELSMAEYRKLFEKNLSHLWNEVREYVKTPEWEVMCYVAQ</sequence>